<name>A0A255GKA1_9ACTN</name>
<dbReference type="Gene3D" id="1.20.150.30">
    <property type="entry name" value="Zincin-like metallopeptidase, N-terminal domain"/>
    <property type="match status" value="1"/>
</dbReference>
<feature type="compositionally biased region" description="Basic and acidic residues" evidence="1">
    <location>
        <begin position="440"/>
        <end position="451"/>
    </location>
</feature>
<feature type="compositionally biased region" description="Acidic residues" evidence="1">
    <location>
        <begin position="452"/>
        <end position="465"/>
    </location>
</feature>
<dbReference type="Pfam" id="PF10103">
    <property type="entry name" value="Zincin_2"/>
    <property type="match status" value="1"/>
</dbReference>
<organism evidence="2 3">
    <name type="scientific">Enemella evansiae</name>
    <dbReference type="NCBI Taxonomy" id="2016499"/>
    <lineage>
        <taxon>Bacteria</taxon>
        <taxon>Bacillati</taxon>
        <taxon>Actinomycetota</taxon>
        <taxon>Actinomycetes</taxon>
        <taxon>Propionibacteriales</taxon>
        <taxon>Propionibacteriaceae</taxon>
        <taxon>Enemella</taxon>
    </lineage>
</organism>
<proteinExistence type="predicted"/>
<keyword evidence="2" id="KW-0378">Hydrolase</keyword>
<reference evidence="2 3" key="1">
    <citation type="submission" date="2017-07" db="EMBL/GenBank/DDBJ databases">
        <title>Draft whole genome sequences of clinical Proprionibacteriaceae strains.</title>
        <authorList>
            <person name="Bernier A.-M."/>
            <person name="Bernard K."/>
            <person name="Domingo M.-C."/>
        </authorList>
    </citation>
    <scope>NUCLEOTIDE SEQUENCE [LARGE SCALE GENOMIC DNA]</scope>
    <source>
        <strain evidence="2 3">NML 030167</strain>
    </source>
</reference>
<dbReference type="OrthoDB" id="8478472at2"/>
<dbReference type="RefSeq" id="WP_094401524.1">
    <property type="nucleotide sequence ID" value="NZ_NMVL01000011.1"/>
</dbReference>
<comment type="caution">
    <text evidence="2">The sequence shown here is derived from an EMBL/GenBank/DDBJ whole genome shotgun (WGS) entry which is preliminary data.</text>
</comment>
<evidence type="ECO:0000313" key="2">
    <source>
        <dbReference type="EMBL" id="OYO14813.1"/>
    </source>
</evidence>
<dbReference type="EMBL" id="NMVO01000012">
    <property type="protein sequence ID" value="OYO14813.1"/>
    <property type="molecule type" value="Genomic_DNA"/>
</dbReference>
<accession>A0A255GKA1</accession>
<sequence length="465" mass="49594">MGGPGQPGQPDLQQLMQQFQQMLSQLGMGGMGGGAMFGMPGGGTPQQGWEQIRDVARRVVSAAGADPTPAHERLTALRDAVRLADMWLDETTEFTGSGTVAVWSRAEWVENTMPTWRRLIDPVAESMSEAMADSVAPEDSEEQSDQPGMAGLEAMLRPWLKSSGATIFGMQAGQAIGTLATSVVSATETGLPLSGEHAGTIALVPTNVAAFAEGLEQSDADVLLYLALRESARQRLFNGAGWLGPAILSLVEQYAGGITIDLSSIEEAVGELDLNALNPQVLGELSEKLQGNLFAPRQTPEQQAVLAKLETLLALVEGWVDEVVGQATARWMPNGNALAEVVRRRRATGGPTEATFAALVGLELRPRRLRDAANLWAALREARGTEGRDAVWRHPDLLPTAADLDDPLGYVAGEREQAAEQVPSGDDMDAELEKLLNQAEQERDQDRKQGGDSEDGPAEDGDSGK</sequence>
<dbReference type="PANTHER" id="PTHR39420">
    <property type="match status" value="1"/>
</dbReference>
<dbReference type="InterPro" id="IPR042271">
    <property type="entry name" value="Zinicin_2_N"/>
</dbReference>
<dbReference type="AlphaFoldDB" id="A0A255GKA1"/>
<evidence type="ECO:0000256" key="1">
    <source>
        <dbReference type="SAM" id="MobiDB-lite"/>
    </source>
</evidence>
<gene>
    <name evidence="2" type="ORF">CGZ94_07480</name>
</gene>
<dbReference type="NCBIfam" id="TIGR03624">
    <property type="entry name" value="putative hydrolase"/>
    <property type="match status" value="1"/>
</dbReference>
<feature type="region of interest" description="Disordered" evidence="1">
    <location>
        <begin position="414"/>
        <end position="465"/>
    </location>
</feature>
<keyword evidence="3" id="KW-1185">Reference proteome</keyword>
<dbReference type="PANTHER" id="PTHR39420:SF2">
    <property type="entry name" value="HYDROLASE"/>
    <property type="match status" value="1"/>
</dbReference>
<dbReference type="SUPFAM" id="SSF55486">
    <property type="entry name" value="Metalloproteases ('zincins'), catalytic domain"/>
    <property type="match status" value="1"/>
</dbReference>
<dbReference type="InterPro" id="IPR018766">
    <property type="entry name" value="Zinicin_2"/>
</dbReference>
<dbReference type="Proteomes" id="UP000215896">
    <property type="component" value="Unassembled WGS sequence"/>
</dbReference>
<evidence type="ECO:0000313" key="3">
    <source>
        <dbReference type="Proteomes" id="UP000215896"/>
    </source>
</evidence>
<protein>
    <submittedName>
        <fullName evidence="2">Hydrolase</fullName>
    </submittedName>
</protein>
<feature type="region of interest" description="Disordered" evidence="1">
    <location>
        <begin position="128"/>
        <end position="147"/>
    </location>
</feature>
<dbReference type="GO" id="GO:0016787">
    <property type="term" value="F:hydrolase activity"/>
    <property type="evidence" value="ECO:0007669"/>
    <property type="project" value="UniProtKB-KW"/>
</dbReference>